<name>C4JPK4_UNCRE</name>
<evidence type="ECO:0000256" key="3">
    <source>
        <dbReference type="ARBA" id="ARBA00022692"/>
    </source>
</evidence>
<dbReference type="EMBL" id="CH476616">
    <property type="protein sequence ID" value="EEP78330.1"/>
    <property type="molecule type" value="Genomic_DNA"/>
</dbReference>
<evidence type="ECO:0000256" key="5">
    <source>
        <dbReference type="ARBA" id="ARBA00023136"/>
    </source>
</evidence>
<dbReference type="VEuPathDB" id="FungiDB:UREG_03176"/>
<keyword evidence="3 8" id="KW-0812">Transmembrane</keyword>
<dbReference type="HOGENOM" id="CLU_025025_0_0_1"/>
<proteinExistence type="inferred from homology"/>
<dbReference type="KEGG" id="ure:UREG_03176"/>
<dbReference type="PANTHER" id="PTHR10926:SF0">
    <property type="entry name" value="CDC50, ISOFORM A"/>
    <property type="match status" value="1"/>
</dbReference>
<evidence type="ECO:0000256" key="4">
    <source>
        <dbReference type="ARBA" id="ARBA00022989"/>
    </source>
</evidence>
<evidence type="ECO:0000256" key="7">
    <source>
        <dbReference type="SAM" id="MobiDB-lite"/>
    </source>
</evidence>
<evidence type="ECO:0000256" key="2">
    <source>
        <dbReference type="ARBA" id="ARBA00009457"/>
    </source>
</evidence>
<dbReference type="Pfam" id="PF03381">
    <property type="entry name" value="CDC50"/>
    <property type="match status" value="1"/>
</dbReference>
<dbReference type="Proteomes" id="UP000002058">
    <property type="component" value="Unassembled WGS sequence"/>
</dbReference>
<evidence type="ECO:0000256" key="6">
    <source>
        <dbReference type="PIRNR" id="PIRNR015840"/>
    </source>
</evidence>
<dbReference type="PANTHER" id="PTHR10926">
    <property type="entry name" value="CELL CYCLE CONTROL PROTEIN 50"/>
    <property type="match status" value="1"/>
</dbReference>
<organism evidence="9 10">
    <name type="scientific">Uncinocarpus reesii (strain UAMH 1704)</name>
    <dbReference type="NCBI Taxonomy" id="336963"/>
    <lineage>
        <taxon>Eukaryota</taxon>
        <taxon>Fungi</taxon>
        <taxon>Dikarya</taxon>
        <taxon>Ascomycota</taxon>
        <taxon>Pezizomycotina</taxon>
        <taxon>Eurotiomycetes</taxon>
        <taxon>Eurotiomycetidae</taxon>
        <taxon>Onygenales</taxon>
        <taxon>Onygenaceae</taxon>
        <taxon>Uncinocarpus</taxon>
    </lineage>
</organism>
<accession>C4JPK4</accession>
<evidence type="ECO:0000313" key="9">
    <source>
        <dbReference type="EMBL" id="EEP78330.1"/>
    </source>
</evidence>
<keyword evidence="10" id="KW-1185">Reference proteome</keyword>
<dbReference type="FunCoup" id="C4JPK4">
    <property type="interactions" value="442"/>
</dbReference>
<dbReference type="GO" id="GO:0045332">
    <property type="term" value="P:phospholipid translocation"/>
    <property type="evidence" value="ECO:0007669"/>
    <property type="project" value="UniProtKB-UniRule"/>
</dbReference>
<reference evidence="10" key="1">
    <citation type="journal article" date="2009" name="Genome Res.">
        <title>Comparative genomic analyses of the human fungal pathogens Coccidioides and their relatives.</title>
        <authorList>
            <person name="Sharpton T.J."/>
            <person name="Stajich J.E."/>
            <person name="Rounsley S.D."/>
            <person name="Gardner M.J."/>
            <person name="Wortman J.R."/>
            <person name="Jordar V.S."/>
            <person name="Maiti R."/>
            <person name="Kodira C.D."/>
            <person name="Neafsey D.E."/>
            <person name="Zeng Q."/>
            <person name="Hung C.-Y."/>
            <person name="McMahan C."/>
            <person name="Muszewska A."/>
            <person name="Grynberg M."/>
            <person name="Mandel M.A."/>
            <person name="Kellner E.M."/>
            <person name="Barker B.M."/>
            <person name="Galgiani J.N."/>
            <person name="Orbach M.J."/>
            <person name="Kirkland T.N."/>
            <person name="Cole G.T."/>
            <person name="Henn M.R."/>
            <person name="Birren B.W."/>
            <person name="Taylor J.W."/>
        </authorList>
    </citation>
    <scope>NUCLEOTIDE SEQUENCE [LARGE SCALE GENOMIC DNA]</scope>
    <source>
        <strain evidence="10">UAMH 1704</strain>
    </source>
</reference>
<dbReference type="GeneID" id="8439606"/>
<comment type="subcellular location">
    <subcellularLocation>
        <location evidence="1">Membrane</location>
        <topology evidence="1">Multi-pass membrane protein</topology>
    </subcellularLocation>
</comment>
<dbReference type="GO" id="GO:0005783">
    <property type="term" value="C:endoplasmic reticulum"/>
    <property type="evidence" value="ECO:0007669"/>
    <property type="project" value="TreeGrafter"/>
</dbReference>
<dbReference type="GO" id="GO:0005794">
    <property type="term" value="C:Golgi apparatus"/>
    <property type="evidence" value="ECO:0007669"/>
    <property type="project" value="TreeGrafter"/>
</dbReference>
<dbReference type="PIRSF" id="PIRSF015840">
    <property type="entry name" value="DUF284_TM_euk"/>
    <property type="match status" value="1"/>
</dbReference>
<evidence type="ECO:0000256" key="8">
    <source>
        <dbReference type="SAM" id="Phobius"/>
    </source>
</evidence>
<gene>
    <name evidence="9" type="ORF">UREG_03176</name>
</gene>
<comment type="similarity">
    <text evidence="2 6">Belongs to the CDC50/LEM3 family.</text>
</comment>
<feature type="region of interest" description="Disordered" evidence="7">
    <location>
        <begin position="1"/>
        <end position="58"/>
    </location>
</feature>
<evidence type="ECO:0000313" key="10">
    <source>
        <dbReference type="Proteomes" id="UP000002058"/>
    </source>
</evidence>
<dbReference type="OrthoDB" id="340608at2759"/>
<feature type="transmembrane region" description="Helical" evidence="8">
    <location>
        <begin position="179"/>
        <end position="202"/>
    </location>
</feature>
<dbReference type="STRING" id="336963.C4JPK4"/>
<dbReference type="InParanoid" id="C4JPK4"/>
<dbReference type="InterPro" id="IPR005045">
    <property type="entry name" value="CDC50/LEM3_fam"/>
</dbReference>
<dbReference type="AlphaFoldDB" id="C4JPK4"/>
<protein>
    <submittedName>
        <fullName evidence="9">Uncharacterized protein</fullName>
    </submittedName>
</protein>
<dbReference type="GO" id="GO:0005886">
    <property type="term" value="C:plasma membrane"/>
    <property type="evidence" value="ECO:0007669"/>
    <property type="project" value="TreeGrafter"/>
</dbReference>
<feature type="compositionally biased region" description="Basic and acidic residues" evidence="7">
    <location>
        <begin position="14"/>
        <end position="24"/>
    </location>
</feature>
<dbReference type="eggNOG" id="KOG2952">
    <property type="taxonomic scope" value="Eukaryota"/>
</dbReference>
<keyword evidence="4 8" id="KW-1133">Transmembrane helix</keyword>
<sequence length="234" mass="26774">MSQTLTRADSVEEQDPHNAKEEKKPKSRRPANTAFRQQRLKAWHPEKVGGNQGSNETETFHMTNEGISWASDRELYRPTEYNFDQVVPPPNWKELYPDGYTKDYPPPNLQTWEEFQVWMRTAGLPTFSKMARRDDNRTMAAGSYRIDILDNFRVEKYDGTKSIVLTTTTVMGGKNPFMGIAYVVVGGLCIVLGALFTLAHLIKPRKLGDHRYLTWNNEQPSTAVATGREARFND</sequence>
<dbReference type="RefSeq" id="XP_002543659.1">
    <property type="nucleotide sequence ID" value="XM_002543613.1"/>
</dbReference>
<keyword evidence="5 6" id="KW-0472">Membrane</keyword>
<evidence type="ECO:0000256" key="1">
    <source>
        <dbReference type="ARBA" id="ARBA00004141"/>
    </source>
</evidence>